<sequence length="196" mass="21217">MGYPHPDRRVLFGRSAIKLAFATAPLTETKEQTLVRQVLDQLAGSPYACPAPTKLSGGTANFLYRSTLKEPLSDGGGNNGTIIVKVSTGFVAIDKDFPLNVSCCEFEKSMLSALDRFPETISTSSGRVIVKAPEIFSFDEKTYTQVPQDFSETADVTTTLESPSVNETLPGSSPASLGLSRPTNYRTGWRSARSRL</sequence>
<dbReference type="STRING" id="363999.A0A439CTM4"/>
<keyword evidence="3" id="KW-1185">Reference proteome</keyword>
<dbReference type="Gene3D" id="3.30.200.20">
    <property type="entry name" value="Phosphorylase Kinase, domain 1"/>
    <property type="match status" value="1"/>
</dbReference>
<dbReference type="AlphaFoldDB" id="A0A439CTM4"/>
<evidence type="ECO:0000313" key="3">
    <source>
        <dbReference type="Proteomes" id="UP000286045"/>
    </source>
</evidence>
<dbReference type="Proteomes" id="UP000286045">
    <property type="component" value="Unassembled WGS sequence"/>
</dbReference>
<comment type="caution">
    <text evidence="2">The sequence shown here is derived from an EMBL/GenBank/DDBJ whole genome shotgun (WGS) entry which is preliminary data.</text>
</comment>
<evidence type="ECO:0000256" key="1">
    <source>
        <dbReference type="SAM" id="MobiDB-lite"/>
    </source>
</evidence>
<accession>A0A439CTM4</accession>
<proteinExistence type="predicted"/>
<name>A0A439CTM4_9PEZI</name>
<evidence type="ECO:0000313" key="2">
    <source>
        <dbReference type="EMBL" id="RWA05472.1"/>
    </source>
</evidence>
<organism evidence="2 3">
    <name type="scientific">Xylaria grammica</name>
    <dbReference type="NCBI Taxonomy" id="363999"/>
    <lineage>
        <taxon>Eukaryota</taxon>
        <taxon>Fungi</taxon>
        <taxon>Dikarya</taxon>
        <taxon>Ascomycota</taxon>
        <taxon>Pezizomycotina</taxon>
        <taxon>Sordariomycetes</taxon>
        <taxon>Xylariomycetidae</taxon>
        <taxon>Xylariales</taxon>
        <taxon>Xylariaceae</taxon>
        <taxon>Xylaria</taxon>
    </lineage>
</organism>
<gene>
    <name evidence="2" type="ORF">EKO27_g9629</name>
</gene>
<evidence type="ECO:0008006" key="4">
    <source>
        <dbReference type="Google" id="ProtNLM"/>
    </source>
</evidence>
<feature type="compositionally biased region" description="Low complexity" evidence="1">
    <location>
        <begin position="169"/>
        <end position="180"/>
    </location>
</feature>
<dbReference type="EMBL" id="RYZI01000436">
    <property type="protein sequence ID" value="RWA05472.1"/>
    <property type="molecule type" value="Genomic_DNA"/>
</dbReference>
<reference evidence="2 3" key="1">
    <citation type="submission" date="2018-12" db="EMBL/GenBank/DDBJ databases">
        <title>Draft genome sequence of Xylaria grammica IHI A82.</title>
        <authorList>
            <person name="Buettner E."/>
            <person name="Kellner H."/>
        </authorList>
    </citation>
    <scope>NUCLEOTIDE SEQUENCE [LARGE SCALE GENOMIC DNA]</scope>
    <source>
        <strain evidence="2 3">IHI A82</strain>
    </source>
</reference>
<protein>
    <recommendedName>
        <fullName evidence="4">Aminoglycoside phosphotransferase domain-containing protein</fullName>
    </recommendedName>
</protein>
<feature type="region of interest" description="Disordered" evidence="1">
    <location>
        <begin position="162"/>
        <end position="196"/>
    </location>
</feature>